<dbReference type="EMBL" id="JASSZA010000411">
    <property type="protein sequence ID" value="KAK2081025.1"/>
    <property type="molecule type" value="Genomic_DNA"/>
</dbReference>
<evidence type="ECO:0000313" key="1">
    <source>
        <dbReference type="EMBL" id="KAK2081025.1"/>
    </source>
</evidence>
<gene>
    <name evidence="1" type="ORF">P7K49_040140</name>
</gene>
<protein>
    <submittedName>
        <fullName evidence="1">Uncharacterized protein</fullName>
    </submittedName>
</protein>
<name>A0ABQ9T8Z0_SAGOE</name>
<keyword evidence="2" id="KW-1185">Reference proteome</keyword>
<organism evidence="1 2">
    <name type="scientific">Saguinus oedipus</name>
    <name type="common">Cotton-top tamarin</name>
    <name type="synonym">Oedipomidas oedipus</name>
    <dbReference type="NCBI Taxonomy" id="9490"/>
    <lineage>
        <taxon>Eukaryota</taxon>
        <taxon>Metazoa</taxon>
        <taxon>Chordata</taxon>
        <taxon>Craniata</taxon>
        <taxon>Vertebrata</taxon>
        <taxon>Euteleostomi</taxon>
        <taxon>Mammalia</taxon>
        <taxon>Eutheria</taxon>
        <taxon>Euarchontoglires</taxon>
        <taxon>Primates</taxon>
        <taxon>Haplorrhini</taxon>
        <taxon>Platyrrhini</taxon>
        <taxon>Cebidae</taxon>
        <taxon>Callitrichinae</taxon>
        <taxon>Saguinus</taxon>
    </lineage>
</organism>
<sequence length="53" mass="5813">MGACEARRPERHRLCLGYCVRNSNCTPDNAREMKPLDAPCVVRPGGTLSTVLP</sequence>
<dbReference type="Proteomes" id="UP001266305">
    <property type="component" value="Unassembled WGS sequence"/>
</dbReference>
<evidence type="ECO:0000313" key="2">
    <source>
        <dbReference type="Proteomes" id="UP001266305"/>
    </source>
</evidence>
<reference evidence="1 2" key="1">
    <citation type="submission" date="2023-05" db="EMBL/GenBank/DDBJ databases">
        <title>B98-5 Cell Line De Novo Hybrid Assembly: An Optical Mapping Approach.</title>
        <authorList>
            <person name="Kananen K."/>
            <person name="Auerbach J.A."/>
            <person name="Kautto E."/>
            <person name="Blachly J.S."/>
        </authorList>
    </citation>
    <scope>NUCLEOTIDE SEQUENCE [LARGE SCALE GENOMIC DNA]</scope>
    <source>
        <strain evidence="1">B95-8</strain>
        <tissue evidence="1">Cell line</tissue>
    </source>
</reference>
<proteinExistence type="predicted"/>
<accession>A0ABQ9T8Z0</accession>
<feature type="non-terminal residue" evidence="1">
    <location>
        <position position="53"/>
    </location>
</feature>
<comment type="caution">
    <text evidence="1">The sequence shown here is derived from an EMBL/GenBank/DDBJ whole genome shotgun (WGS) entry which is preliminary data.</text>
</comment>